<accession>A0A0B6ZRS2</accession>
<gene>
    <name evidence="2" type="primary">ORF76788</name>
</gene>
<reference evidence="2" key="1">
    <citation type="submission" date="2014-12" db="EMBL/GenBank/DDBJ databases">
        <title>Insight into the proteome of Arion vulgaris.</title>
        <authorList>
            <person name="Aradska J."/>
            <person name="Bulat T."/>
            <person name="Smidak R."/>
            <person name="Sarate P."/>
            <person name="Gangsoo J."/>
            <person name="Sialana F."/>
            <person name="Bilban M."/>
            <person name="Lubec G."/>
        </authorList>
    </citation>
    <scope>NUCLEOTIDE SEQUENCE</scope>
    <source>
        <tissue evidence="2">Skin</tissue>
    </source>
</reference>
<dbReference type="EMBL" id="HACG01024202">
    <property type="protein sequence ID" value="CEK71067.1"/>
    <property type="molecule type" value="Transcribed_RNA"/>
</dbReference>
<feature type="transmembrane region" description="Helical" evidence="1">
    <location>
        <begin position="15"/>
        <end position="34"/>
    </location>
</feature>
<evidence type="ECO:0000313" key="2">
    <source>
        <dbReference type="EMBL" id="CEK71067.1"/>
    </source>
</evidence>
<evidence type="ECO:0000256" key="1">
    <source>
        <dbReference type="SAM" id="Phobius"/>
    </source>
</evidence>
<dbReference type="AlphaFoldDB" id="A0A0B6ZRS2"/>
<keyword evidence="1" id="KW-0472">Membrane</keyword>
<keyword evidence="1" id="KW-1133">Transmembrane helix</keyword>
<organism evidence="2">
    <name type="scientific">Arion vulgaris</name>
    <dbReference type="NCBI Taxonomy" id="1028688"/>
    <lineage>
        <taxon>Eukaryota</taxon>
        <taxon>Metazoa</taxon>
        <taxon>Spiralia</taxon>
        <taxon>Lophotrochozoa</taxon>
        <taxon>Mollusca</taxon>
        <taxon>Gastropoda</taxon>
        <taxon>Heterobranchia</taxon>
        <taxon>Euthyneura</taxon>
        <taxon>Panpulmonata</taxon>
        <taxon>Eupulmonata</taxon>
        <taxon>Stylommatophora</taxon>
        <taxon>Helicina</taxon>
        <taxon>Arionoidea</taxon>
        <taxon>Arionidae</taxon>
        <taxon>Arion</taxon>
    </lineage>
</organism>
<name>A0A0B6ZRS2_9EUPU</name>
<proteinExistence type="predicted"/>
<sequence>MITHNLPTIISSTSVAFFLILLHISIVNIVLLLLKIEVREEIRADIITDNIRPRSPAGISSNTKVGNAMFVQLS</sequence>
<protein>
    <submittedName>
        <fullName evidence="2">Uncharacterized protein</fullName>
    </submittedName>
</protein>
<keyword evidence="1" id="KW-0812">Transmembrane</keyword>